<accession>A0A5N3PHD1</accession>
<dbReference type="AlphaFoldDB" id="A0A5N3PHD1"/>
<comment type="caution">
    <text evidence="1">The sequence shown here is derived from an EMBL/GenBank/DDBJ whole genome shotgun (WGS) entry which is preliminary data.</text>
</comment>
<protein>
    <submittedName>
        <fullName evidence="1">Uncharacterized protein</fullName>
    </submittedName>
</protein>
<dbReference type="OrthoDB" id="7871683at2"/>
<name>A0A5N3PHD1_9HYPH</name>
<evidence type="ECO:0000313" key="2">
    <source>
        <dbReference type="Proteomes" id="UP000325684"/>
    </source>
</evidence>
<dbReference type="EMBL" id="VCMV01000003">
    <property type="protein sequence ID" value="KAB0269129.1"/>
    <property type="molecule type" value="Genomic_DNA"/>
</dbReference>
<reference evidence="1 2" key="1">
    <citation type="journal article" date="2019" name="Microorganisms">
        <title>Genome Insights into the Novel Species Microvirga brassicacearum, a Rapeseed Endophyte with Biotechnological Potential.</title>
        <authorList>
            <person name="Jimenez-Gomez A."/>
            <person name="Saati-Santamaria Z."/>
            <person name="Igual J.M."/>
            <person name="Rivas R."/>
            <person name="Mateos P.F."/>
            <person name="Garcia-Fraile P."/>
        </authorList>
    </citation>
    <scope>NUCLEOTIDE SEQUENCE [LARGE SCALE GENOMIC DNA]</scope>
    <source>
        <strain evidence="1 2">CDVBN77</strain>
    </source>
</reference>
<dbReference type="RefSeq" id="WP_150942186.1">
    <property type="nucleotide sequence ID" value="NZ_VCMV01000003.1"/>
</dbReference>
<proteinExistence type="predicted"/>
<dbReference type="Proteomes" id="UP000325684">
    <property type="component" value="Unassembled WGS sequence"/>
</dbReference>
<sequence>MVTLKTKPEDAKVEHELGDETFMSADDLRNYMAEMQMAKAMKSVDGMDRAGKAREELIKRLAEPIDLTPERLKDIVQSLRAKLRAAAQRGETELMVMRFPSILCTDKGRAINNADPAWPETLTGRPRQAYELWQNRLRPAGFKLSAMIIEWPGGLPGDVGFFLKWGETKRNLNPP</sequence>
<organism evidence="1 2">
    <name type="scientific">Microvirga brassicacearum</name>
    <dbReference type="NCBI Taxonomy" id="2580413"/>
    <lineage>
        <taxon>Bacteria</taxon>
        <taxon>Pseudomonadati</taxon>
        <taxon>Pseudomonadota</taxon>
        <taxon>Alphaproteobacteria</taxon>
        <taxon>Hyphomicrobiales</taxon>
        <taxon>Methylobacteriaceae</taxon>
        <taxon>Microvirga</taxon>
    </lineage>
</organism>
<gene>
    <name evidence="1" type="ORF">FEZ63_03200</name>
</gene>
<keyword evidence="2" id="KW-1185">Reference proteome</keyword>
<evidence type="ECO:0000313" key="1">
    <source>
        <dbReference type="EMBL" id="KAB0269129.1"/>
    </source>
</evidence>